<dbReference type="Pfam" id="PF01042">
    <property type="entry name" value="Ribonuc_L-PSP"/>
    <property type="match status" value="1"/>
</dbReference>
<accession>A0A5B9E4B7</accession>
<keyword evidence="1" id="KW-0732">Signal</keyword>
<dbReference type="InterPro" id="IPR006175">
    <property type="entry name" value="YjgF/YER057c/UK114"/>
</dbReference>
<evidence type="ECO:0000313" key="2">
    <source>
        <dbReference type="EMBL" id="QEE27133.1"/>
    </source>
</evidence>
<dbReference type="GO" id="GO:0005829">
    <property type="term" value="C:cytosol"/>
    <property type="evidence" value="ECO:0007669"/>
    <property type="project" value="TreeGrafter"/>
</dbReference>
<dbReference type="OrthoDB" id="9803101at2"/>
<dbReference type="Proteomes" id="UP000321820">
    <property type="component" value="Chromosome"/>
</dbReference>
<feature type="chain" id="PRO_5022707410" description="RidA family protein" evidence="1">
    <location>
        <begin position="17"/>
        <end position="155"/>
    </location>
</feature>
<keyword evidence="3" id="KW-1185">Reference proteome</keyword>
<dbReference type="AlphaFoldDB" id="A0A5B9E4B7"/>
<dbReference type="InterPro" id="IPR035959">
    <property type="entry name" value="RutC-like_sf"/>
</dbReference>
<dbReference type="SUPFAM" id="SSF55298">
    <property type="entry name" value="YjgF-like"/>
    <property type="match status" value="1"/>
</dbReference>
<dbReference type="PANTHER" id="PTHR11803">
    <property type="entry name" value="2-IMINOBUTANOATE/2-IMINOPROPANOATE DEAMINASE RIDA"/>
    <property type="match status" value="1"/>
</dbReference>
<evidence type="ECO:0008006" key="4">
    <source>
        <dbReference type="Google" id="ProtNLM"/>
    </source>
</evidence>
<evidence type="ECO:0000256" key="1">
    <source>
        <dbReference type="SAM" id="SignalP"/>
    </source>
</evidence>
<dbReference type="KEGG" id="talb:FTW19_03345"/>
<reference evidence="2 3" key="1">
    <citation type="submission" date="2019-08" db="EMBL/GenBank/DDBJ databases">
        <title>Complete genome sequence of Terriglobus albidus strain ORNL.</title>
        <authorList>
            <person name="Podar M."/>
        </authorList>
    </citation>
    <scope>NUCLEOTIDE SEQUENCE [LARGE SCALE GENOMIC DNA]</scope>
    <source>
        <strain evidence="2 3">ORNL</strain>
    </source>
</reference>
<sequence>MKRAIAALLLSGTVFAQQGVVVKRLGAPDVKIEPAIWVGDMLYVCGVMGTPDEPGTPPVFHQNTEQQTLGAFRNIEKVLKEQGLGLGDIVQMQVFLAPDPKTGVMDLDGMNRAYQSRFGTKEQPNKPVRATVQVSRLVVPTGLIEVMVVAARPKK</sequence>
<dbReference type="RefSeq" id="WP_147646327.1">
    <property type="nucleotide sequence ID" value="NZ_CP042806.1"/>
</dbReference>
<proteinExistence type="predicted"/>
<dbReference type="Gene3D" id="3.30.1330.40">
    <property type="entry name" value="RutC-like"/>
    <property type="match status" value="1"/>
</dbReference>
<organism evidence="2 3">
    <name type="scientific">Terriglobus albidus</name>
    <dbReference type="NCBI Taxonomy" id="1592106"/>
    <lineage>
        <taxon>Bacteria</taxon>
        <taxon>Pseudomonadati</taxon>
        <taxon>Acidobacteriota</taxon>
        <taxon>Terriglobia</taxon>
        <taxon>Terriglobales</taxon>
        <taxon>Acidobacteriaceae</taxon>
        <taxon>Terriglobus</taxon>
    </lineage>
</organism>
<feature type="signal peptide" evidence="1">
    <location>
        <begin position="1"/>
        <end position="16"/>
    </location>
</feature>
<name>A0A5B9E4B7_9BACT</name>
<evidence type="ECO:0000313" key="3">
    <source>
        <dbReference type="Proteomes" id="UP000321820"/>
    </source>
</evidence>
<dbReference type="PANTHER" id="PTHR11803:SF59">
    <property type="entry name" value="ENDORIBONUCLEASE"/>
    <property type="match status" value="1"/>
</dbReference>
<protein>
    <recommendedName>
        <fullName evidence="4">RidA family protein</fullName>
    </recommendedName>
</protein>
<dbReference type="EMBL" id="CP042806">
    <property type="protein sequence ID" value="QEE27133.1"/>
    <property type="molecule type" value="Genomic_DNA"/>
</dbReference>
<gene>
    <name evidence="2" type="ORF">FTW19_03345</name>
</gene>
<dbReference type="GO" id="GO:0019239">
    <property type="term" value="F:deaminase activity"/>
    <property type="evidence" value="ECO:0007669"/>
    <property type="project" value="TreeGrafter"/>
</dbReference>